<dbReference type="AlphaFoldDB" id="A0A0F3KYE0"/>
<proteinExistence type="predicted"/>
<comment type="caution">
    <text evidence="3">The sequence shown here is derived from an EMBL/GenBank/DDBJ whole genome shotgun (WGS) entry which is preliminary data.</text>
</comment>
<gene>
    <name evidence="3" type="ORF">VI08_06040</name>
</gene>
<dbReference type="Pfam" id="PF20335">
    <property type="entry name" value="DUF6630"/>
    <property type="match status" value="1"/>
</dbReference>
<dbReference type="OrthoDB" id="8969087at2"/>
<organism evidence="3 4">
    <name type="scientific">Luteibacter yeojuensis</name>
    <dbReference type="NCBI Taxonomy" id="345309"/>
    <lineage>
        <taxon>Bacteria</taxon>
        <taxon>Pseudomonadati</taxon>
        <taxon>Pseudomonadota</taxon>
        <taxon>Gammaproteobacteria</taxon>
        <taxon>Lysobacterales</taxon>
        <taxon>Rhodanobacteraceae</taxon>
        <taxon>Luteibacter</taxon>
    </lineage>
</organism>
<sequence>MSHYDDDYDTERDHDDEDGDDTVESHVWHLLLLINPGDEDGAMQQFAQYRDAVEDEGEDDPVRLVAQVTDWRSGFEVDADDTRALVDAINELVSRWSDVEIDWGGDPGDDEFHEEVDGPEIFSRAFDSLNERGYTLWSREADEDDVYAGWITSSRDDEQMRVVATALGINLRLGNQVM</sequence>
<reference evidence="3 4" key="1">
    <citation type="submission" date="2015-03" db="EMBL/GenBank/DDBJ databases">
        <title>Draft genome sequence of Luteibacter yeojuensis strain SU11.</title>
        <authorList>
            <person name="Sulaiman J."/>
            <person name="Priya K."/>
            <person name="Chan K.-G."/>
        </authorList>
    </citation>
    <scope>NUCLEOTIDE SEQUENCE [LARGE SCALE GENOMIC DNA]</scope>
    <source>
        <strain evidence="3 4">SU11</strain>
    </source>
</reference>
<protein>
    <recommendedName>
        <fullName evidence="2">DUF6630 domain-containing protein</fullName>
    </recommendedName>
</protein>
<feature type="region of interest" description="Disordered" evidence="1">
    <location>
        <begin position="1"/>
        <end position="21"/>
    </location>
</feature>
<dbReference type="EMBL" id="JZRB01000011">
    <property type="protein sequence ID" value="KJV36233.1"/>
    <property type="molecule type" value="Genomic_DNA"/>
</dbReference>
<name>A0A0F3KYE0_9GAMM</name>
<dbReference type="PATRIC" id="fig|345309.4.peg.369"/>
<accession>A0A0F3KYE0</accession>
<evidence type="ECO:0000259" key="2">
    <source>
        <dbReference type="Pfam" id="PF20335"/>
    </source>
</evidence>
<evidence type="ECO:0000256" key="1">
    <source>
        <dbReference type="SAM" id="MobiDB-lite"/>
    </source>
</evidence>
<dbReference type="InterPro" id="IPR046582">
    <property type="entry name" value="DUF6630"/>
</dbReference>
<dbReference type="RefSeq" id="WP_045828652.1">
    <property type="nucleotide sequence ID" value="NZ_JZRB01000011.1"/>
</dbReference>
<evidence type="ECO:0000313" key="4">
    <source>
        <dbReference type="Proteomes" id="UP000033651"/>
    </source>
</evidence>
<evidence type="ECO:0000313" key="3">
    <source>
        <dbReference type="EMBL" id="KJV36233.1"/>
    </source>
</evidence>
<feature type="domain" description="DUF6630" evidence="2">
    <location>
        <begin position="27"/>
        <end position="173"/>
    </location>
</feature>
<keyword evidence="4" id="KW-1185">Reference proteome</keyword>
<dbReference type="Proteomes" id="UP000033651">
    <property type="component" value="Unassembled WGS sequence"/>
</dbReference>